<comment type="caution">
    <text evidence="2">The sequence shown here is derived from an EMBL/GenBank/DDBJ whole genome shotgun (WGS) entry which is preliminary data.</text>
</comment>
<proteinExistence type="predicted"/>
<dbReference type="RefSeq" id="WP_154344552.1">
    <property type="nucleotide sequence ID" value="NZ_WKJD01000002.1"/>
</dbReference>
<dbReference type="EMBL" id="WKJD01000002">
    <property type="protein sequence ID" value="MRX42137.1"/>
    <property type="molecule type" value="Genomic_DNA"/>
</dbReference>
<feature type="region of interest" description="Disordered" evidence="1">
    <location>
        <begin position="378"/>
        <end position="409"/>
    </location>
</feature>
<name>A0A6L5QZ75_9MICO</name>
<accession>A0A6L5QZ75</accession>
<protein>
    <submittedName>
        <fullName evidence="2">Uncharacterized protein</fullName>
    </submittedName>
</protein>
<gene>
    <name evidence="2" type="ORF">GJR97_00180</name>
</gene>
<evidence type="ECO:0000313" key="3">
    <source>
        <dbReference type="Proteomes" id="UP000476511"/>
    </source>
</evidence>
<evidence type="ECO:0000313" key="2">
    <source>
        <dbReference type="EMBL" id="MRX42137.1"/>
    </source>
</evidence>
<dbReference type="Proteomes" id="UP000476511">
    <property type="component" value="Unassembled WGS sequence"/>
</dbReference>
<evidence type="ECO:0000256" key="1">
    <source>
        <dbReference type="SAM" id="MobiDB-lite"/>
    </source>
</evidence>
<sequence length="1317" mass="140394">MPALEPRFSAAIDRMFMPAPVAGVPIGHLLPFDPIGWFGDEDPLQESMPSVRLLRTRDLVDLRFRFAGLGLERDGDGRALFRTADRGYLVAEFGPQHLYEEAFFEAGGPVDGFLSDDDAKKAAGVPEQHGVPGAGVRSRALLARTSRLVFSVGDERIPFTGAGLLAAMRALPLSVVPHASGQARRIDWREYAELFAALAIDDGVVVRRGRAEPPVPLRGRLGDRWDRTRLPREPAAARIDRAIAATRLARTADLVQARFGVASAVAAVSDAPGMLHADPAAIIGRPDRLPPSPRPPSATETALELPWRLQVSPHSGGAFAHAMDEVEHDDRVELWHTRLGNRVGTANAIDPAAPAPVDEGRPEGRSIRAVWTRDFDRDTDAKDEAASATVAGDPNDDVDAPAPFRGSLSPRDRRQLVHLTSDYRWPRSPDPRWEPRPFHVEHLMLTGLGGWLRGSLQIPGDVPIGLSIEEWTQRTIMARDQYVKVVYQGVLLPFGHRAALVKVTERMLRHGVARLVQRLFVVVKEPEREFRGHGVPKADRAMPFRWVRILTAGTPPLAKPSPLPGAFGGKVFVPSIPTSDGLNGDQPVAGDVPFTFRMVATDVEDRIVEFEGPLVFAEKTALEDLPDMGVPIPASLKRELTLAAANTASPTFDLRGQRIAYAPHADPDDTTLATATLRFRSVSDPAGAPHFALPVLAVARAVVPSMSAFTGQAEPVPLRYPATYLDNGPRQDGVPGNGADQFLEVATADGTGPAIRQMDFASQSDRSGGFVSPGVQVKALARRVGPVGGDLASKDAIPGAFDVQGMFPKDVAKLFGVLDLRDLLSNADAVVPRFVAQAVDVVGSLRAAVAQVQQLDPAAVLAAQAAPVPAQAVKLADAVGDLADAFLALATPQAVVPDVAAALADLSSSSREIVDRWETVLPSLGLARADAERLEAVLRRLADLDGKAADAAKAVLAVFSGGRLPESVDARLEWSTRLHAWPAGASVFVPGGDATLRLLAETSAPVLPGGSPTAIVSCSMPPFELRLVGDSAVVRLRVAVMEFSVRAGRKPDVNVALADPGGVEFVGPLAFVERLKGIIPFDGFSDPPYLDIQPSGITAGFDLAIPDLAVGVFALSNIRFSAALAVPFIGESLEFRFAFATREDPFRLQVSLFAGGGFLGLAVTPKGLRMVEAALEFGAAVKLSFVVASGEVSVMAGIYFRLEELPDGSQSVTLSGYFRARGEVDVLGLISASIEIYLELSYREVGGAAKAVGKASISIEVSICFCSFSVTATCERRFSGSGGDPTFAAMMAGYTDAEQLAHEPWSEYCAAFAVEQA</sequence>
<organism evidence="2 3">
    <name type="scientific">Agromyces kandeliae</name>
    <dbReference type="NCBI Taxonomy" id="2666141"/>
    <lineage>
        <taxon>Bacteria</taxon>
        <taxon>Bacillati</taxon>
        <taxon>Actinomycetota</taxon>
        <taxon>Actinomycetes</taxon>
        <taxon>Micrococcales</taxon>
        <taxon>Microbacteriaceae</taxon>
        <taxon>Agromyces</taxon>
    </lineage>
</organism>
<keyword evidence="3" id="KW-1185">Reference proteome</keyword>
<reference evidence="2 3" key="1">
    <citation type="submission" date="2019-11" db="EMBL/GenBank/DDBJ databases">
        <title>Agromyces kandeliae sp. nov., isolated from mangrove soil.</title>
        <authorList>
            <person name="Wang R."/>
        </authorList>
    </citation>
    <scope>NUCLEOTIDE SEQUENCE [LARGE SCALE GENOMIC DNA]</scope>
    <source>
        <strain evidence="2 3">Q22</strain>
    </source>
</reference>